<dbReference type="Gene3D" id="2.30.180.10">
    <property type="entry name" value="FAS1 domain"/>
    <property type="match status" value="1"/>
</dbReference>
<evidence type="ECO:0000256" key="2">
    <source>
        <dbReference type="SAM" id="SignalP"/>
    </source>
</evidence>
<feature type="compositionally biased region" description="Basic and acidic residues" evidence="1">
    <location>
        <begin position="51"/>
        <end position="68"/>
    </location>
</feature>
<feature type="signal peptide" evidence="2">
    <location>
        <begin position="1"/>
        <end position="25"/>
    </location>
</feature>
<dbReference type="PANTHER" id="PTHR10900:SF77">
    <property type="entry name" value="FI19380P1"/>
    <property type="match status" value="1"/>
</dbReference>
<dbReference type="PROSITE" id="PS50213">
    <property type="entry name" value="FAS1"/>
    <property type="match status" value="1"/>
</dbReference>
<evidence type="ECO:0000259" key="3">
    <source>
        <dbReference type="PROSITE" id="PS50213"/>
    </source>
</evidence>
<dbReference type="PANTHER" id="PTHR10900">
    <property type="entry name" value="PERIOSTIN-RELATED"/>
    <property type="match status" value="1"/>
</dbReference>
<feature type="domain" description="FAS1" evidence="3">
    <location>
        <begin position="99"/>
        <end position="236"/>
    </location>
</feature>
<dbReference type="GO" id="GO:0005615">
    <property type="term" value="C:extracellular space"/>
    <property type="evidence" value="ECO:0007669"/>
    <property type="project" value="TreeGrafter"/>
</dbReference>
<dbReference type="SUPFAM" id="SSF82153">
    <property type="entry name" value="FAS1 domain"/>
    <property type="match status" value="1"/>
</dbReference>
<keyword evidence="5" id="KW-1185">Reference proteome</keyword>
<name>A0A239A6G7_9BACT</name>
<dbReference type="InterPro" id="IPR050904">
    <property type="entry name" value="Adhesion/Biosynth-related"/>
</dbReference>
<sequence>MKKYLLSTLALSFLLSAGSASSALAQGTMKSKSDDEKTKTTENGVTTKTKVAKDGKVKVKGESKDGAKLKATTKPRKGSDMKDMSMSGVMVGGAMMTPDKDIVDNAVNSSDHTTLVAAVKAAGLVETMKSAGPFTVFAPTNAAFNKLPAGTVDMLVMPENKQKLTTVLTYHVVPGRLMAADLKDGQTLTTVEGETLMVHRKGNSVMLHDAKGGMANVSIADVVSSNGVTHVIDTVLMPAK</sequence>
<dbReference type="AlphaFoldDB" id="A0A239A6G7"/>
<evidence type="ECO:0000313" key="5">
    <source>
        <dbReference type="Proteomes" id="UP000198310"/>
    </source>
</evidence>
<dbReference type="Pfam" id="PF02469">
    <property type="entry name" value="Fasciclin"/>
    <property type="match status" value="1"/>
</dbReference>
<feature type="region of interest" description="Disordered" evidence="1">
    <location>
        <begin position="24"/>
        <end position="84"/>
    </location>
</feature>
<evidence type="ECO:0000256" key="1">
    <source>
        <dbReference type="SAM" id="MobiDB-lite"/>
    </source>
</evidence>
<dbReference type="FunFam" id="2.30.180.10:FF:000019">
    <property type="entry name" value="Cell surface lipoprotein"/>
    <property type="match status" value="1"/>
</dbReference>
<dbReference type="InterPro" id="IPR036378">
    <property type="entry name" value="FAS1_dom_sf"/>
</dbReference>
<organism evidence="4 5">
    <name type="scientific">Hymenobacter mucosus</name>
    <dbReference type="NCBI Taxonomy" id="1411120"/>
    <lineage>
        <taxon>Bacteria</taxon>
        <taxon>Pseudomonadati</taxon>
        <taxon>Bacteroidota</taxon>
        <taxon>Cytophagia</taxon>
        <taxon>Cytophagales</taxon>
        <taxon>Hymenobacteraceae</taxon>
        <taxon>Hymenobacter</taxon>
    </lineage>
</organism>
<dbReference type="InterPro" id="IPR000782">
    <property type="entry name" value="FAS1_domain"/>
</dbReference>
<dbReference type="EMBL" id="FZNS01000011">
    <property type="protein sequence ID" value="SNR91256.1"/>
    <property type="molecule type" value="Genomic_DNA"/>
</dbReference>
<evidence type="ECO:0000313" key="4">
    <source>
        <dbReference type="EMBL" id="SNR91256.1"/>
    </source>
</evidence>
<protein>
    <submittedName>
        <fullName evidence="4">Uncaracterized surface protein containing fasciclin (FAS1) repeats</fullName>
    </submittedName>
</protein>
<accession>A0A239A6G7</accession>
<feature type="compositionally biased region" description="Basic and acidic residues" evidence="1">
    <location>
        <begin position="31"/>
        <end position="40"/>
    </location>
</feature>
<reference evidence="5" key="1">
    <citation type="submission" date="2017-06" db="EMBL/GenBank/DDBJ databases">
        <authorList>
            <person name="Varghese N."/>
            <person name="Submissions S."/>
        </authorList>
    </citation>
    <scope>NUCLEOTIDE SEQUENCE [LARGE SCALE GENOMIC DNA]</scope>
    <source>
        <strain evidence="5">DSM 28041</strain>
    </source>
</reference>
<dbReference type="SMART" id="SM00554">
    <property type="entry name" value="FAS1"/>
    <property type="match status" value="1"/>
</dbReference>
<dbReference type="Proteomes" id="UP000198310">
    <property type="component" value="Unassembled WGS sequence"/>
</dbReference>
<proteinExistence type="predicted"/>
<keyword evidence="2" id="KW-0732">Signal</keyword>
<gene>
    <name evidence="4" type="ORF">SAMN06269173_11121</name>
</gene>
<feature type="chain" id="PRO_5013099603" evidence="2">
    <location>
        <begin position="26"/>
        <end position="240"/>
    </location>
</feature>